<keyword evidence="3 14" id="KW-0444">Lipid biosynthesis</keyword>
<evidence type="ECO:0000256" key="3">
    <source>
        <dbReference type="ARBA" id="ARBA00022516"/>
    </source>
</evidence>
<reference evidence="17 18" key="1">
    <citation type="submission" date="2016-10" db="EMBL/GenBank/DDBJ databases">
        <authorList>
            <person name="de Groot N.N."/>
        </authorList>
    </citation>
    <scope>NUCLEOTIDE SEQUENCE [LARGE SCALE GENOMIC DNA]</scope>
    <source>
        <strain evidence="17 18">DSM 23310</strain>
    </source>
</reference>
<evidence type="ECO:0000256" key="9">
    <source>
        <dbReference type="ARBA" id="ARBA00023315"/>
    </source>
</evidence>
<evidence type="ECO:0000256" key="8">
    <source>
        <dbReference type="ARBA" id="ARBA00023268"/>
    </source>
</evidence>
<comment type="subcellular location">
    <subcellularLocation>
        <location evidence="14">Cytoplasm</location>
    </subcellularLocation>
</comment>
<feature type="active site" evidence="14">
    <location>
        <position position="116"/>
    </location>
</feature>
<dbReference type="Gene3D" id="3.40.47.10">
    <property type="match status" value="1"/>
</dbReference>
<evidence type="ECO:0000259" key="16">
    <source>
        <dbReference type="Pfam" id="PF08545"/>
    </source>
</evidence>
<dbReference type="InterPro" id="IPR004655">
    <property type="entry name" value="FabH"/>
</dbReference>
<dbReference type="EMBL" id="FNNG01000003">
    <property type="protein sequence ID" value="SDW65926.1"/>
    <property type="molecule type" value="Genomic_DNA"/>
</dbReference>
<evidence type="ECO:0000256" key="6">
    <source>
        <dbReference type="ARBA" id="ARBA00023098"/>
    </source>
</evidence>
<evidence type="ECO:0000256" key="5">
    <source>
        <dbReference type="ARBA" id="ARBA00022832"/>
    </source>
</evidence>
<comment type="domain">
    <text evidence="14">The last Arg residue of the ACP-binding site is essential for the weak association between ACP/AcpP and FabH.</text>
</comment>
<feature type="region of interest" description="ACP-binding" evidence="14">
    <location>
        <begin position="257"/>
        <end position="261"/>
    </location>
</feature>
<dbReference type="Pfam" id="PF08545">
    <property type="entry name" value="ACP_syn_III"/>
    <property type="match status" value="1"/>
</dbReference>
<dbReference type="Proteomes" id="UP000198828">
    <property type="component" value="Unassembled WGS sequence"/>
</dbReference>
<keyword evidence="4 14" id="KW-0808">Transferase</keyword>
<proteinExistence type="inferred from homology"/>
<evidence type="ECO:0000256" key="14">
    <source>
        <dbReference type="HAMAP-Rule" id="MF_01815"/>
    </source>
</evidence>
<feature type="domain" description="Beta-ketoacyl-[acyl-carrier-protein] synthase III N-terminal" evidence="16">
    <location>
        <begin position="110"/>
        <end position="188"/>
    </location>
</feature>
<dbReference type="GO" id="GO:0006633">
    <property type="term" value="P:fatty acid biosynthetic process"/>
    <property type="evidence" value="ECO:0007669"/>
    <property type="project" value="UniProtKB-UniRule"/>
</dbReference>
<dbReference type="NCBIfam" id="TIGR00747">
    <property type="entry name" value="fabH"/>
    <property type="match status" value="1"/>
</dbReference>
<accession>A0A1H2VC83</accession>
<keyword evidence="6 14" id="KW-0443">Lipid metabolism</keyword>
<dbReference type="NCBIfam" id="NF006829">
    <property type="entry name" value="PRK09352.1"/>
    <property type="match status" value="1"/>
</dbReference>
<name>A0A1H2VC83_9FIRM</name>
<evidence type="ECO:0000313" key="17">
    <source>
        <dbReference type="EMBL" id="SDW65926.1"/>
    </source>
</evidence>
<evidence type="ECO:0000256" key="2">
    <source>
        <dbReference type="ARBA" id="ARBA00008642"/>
    </source>
</evidence>
<dbReference type="InterPro" id="IPR016039">
    <property type="entry name" value="Thiolase-like"/>
</dbReference>
<evidence type="ECO:0000256" key="7">
    <source>
        <dbReference type="ARBA" id="ARBA00023160"/>
    </source>
</evidence>
<keyword evidence="18" id="KW-1185">Reference proteome</keyword>
<dbReference type="HAMAP" id="MF_01815">
    <property type="entry name" value="FabH"/>
    <property type="match status" value="1"/>
</dbReference>
<comment type="catalytic activity">
    <reaction evidence="13">
        <text>3-methylbutanoyl-CoA + malonyl-[ACP] + H(+) = 5-methyl-3-oxohexanoyl-[ACP] + CO2 + CoA</text>
        <dbReference type="Rhea" id="RHEA:42272"/>
        <dbReference type="Rhea" id="RHEA-COMP:9623"/>
        <dbReference type="Rhea" id="RHEA-COMP:9941"/>
        <dbReference type="ChEBI" id="CHEBI:15378"/>
        <dbReference type="ChEBI" id="CHEBI:16526"/>
        <dbReference type="ChEBI" id="CHEBI:57287"/>
        <dbReference type="ChEBI" id="CHEBI:57345"/>
        <dbReference type="ChEBI" id="CHEBI:78449"/>
        <dbReference type="ChEBI" id="CHEBI:78822"/>
        <dbReference type="EC" id="2.3.1.300"/>
    </reaction>
    <physiologicalReaction direction="left-to-right" evidence="13">
        <dbReference type="Rhea" id="RHEA:42273"/>
    </physiologicalReaction>
</comment>
<dbReference type="UniPathway" id="UPA00094"/>
<comment type="subunit">
    <text evidence="14">Homodimer.</text>
</comment>
<comment type="function">
    <text evidence="14">Catalyzes the condensation reaction of fatty acid synthesis by the addition to an acyl acceptor of two carbons from malonyl-ACP. Catalyzes the first condensation reaction which initiates fatty acid synthesis and may therefore play a role in governing the total rate of fatty acid production. Possesses both acetoacetyl-ACP synthase and acetyl transacylase activities. Its substrate specificity determines the biosynthesis of branched-chain and/or straight-chain of fatty acids.</text>
</comment>
<protein>
    <recommendedName>
        <fullName evidence="14">Beta-ketoacyl-[acyl-carrier-protein] synthase III</fullName>
        <shortName evidence="14">Beta-ketoacyl-ACP synthase III</shortName>
        <shortName evidence="14">KAS III</shortName>
        <ecNumber evidence="14">2.3.1.180</ecNumber>
    </recommendedName>
    <alternativeName>
        <fullName evidence="14">3-oxoacyl-[acyl-carrier-protein] synthase 3</fullName>
    </alternativeName>
    <alternativeName>
        <fullName evidence="14">3-oxoacyl-[acyl-carrier-protein] synthase III</fullName>
    </alternativeName>
</protein>
<evidence type="ECO:0000256" key="13">
    <source>
        <dbReference type="ARBA" id="ARBA00052985"/>
    </source>
</evidence>
<dbReference type="EC" id="2.3.1.180" evidence="14"/>
<comment type="pathway">
    <text evidence="1 14">Lipid metabolism; fatty acid biosynthesis.</text>
</comment>
<sequence length="331" mass="35878">MNNLYSVGITGIGSFVPEKVLTNFDLSQMVDTSDEWIVTRTGIRERRIVEKNVSTSDIATIAAREALIDGKVDPKEIDLIIVATATPDMFFPATASIVQKNIQATNAAAFDISVGCSGFIYGLSIGYNMVRAGTCKKVLVIGGETLSKIVNWEDRNTCVLFGDGAGACILEKCEKGFGFLSFDLGSDGEGGHLLSQPAGGSRLPASFDTVSNKLHTIKMDGREVFKFAVRIIEKSSEAVLKSANLSLEDIDYLIPHQANIRIIQSAKNKLKLDDDKIYINLDRYGNMSAASIPVALNEAYRDGLLKRGDIILLVAFGAGLSWGSTILKWIK</sequence>
<dbReference type="PANTHER" id="PTHR43091:SF1">
    <property type="entry name" value="BETA-KETOACYL-[ACYL-CARRIER-PROTEIN] SYNTHASE III, CHLOROPLASTIC"/>
    <property type="match status" value="1"/>
</dbReference>
<dbReference type="CDD" id="cd00830">
    <property type="entry name" value="KAS_III"/>
    <property type="match status" value="1"/>
</dbReference>
<feature type="active site" evidence="14">
    <location>
        <position position="286"/>
    </location>
</feature>
<evidence type="ECO:0000256" key="1">
    <source>
        <dbReference type="ARBA" id="ARBA00005194"/>
    </source>
</evidence>
<comment type="catalytic activity">
    <reaction evidence="11">
        <text>(2S)-2-methylbutanoyl-CoA + malonyl-[ACP] + H(+) = (4S)-4-methyl-3-oxohexanoyl-[ACP] + CO2 + CoA</text>
        <dbReference type="Rhea" id="RHEA:42276"/>
        <dbReference type="Rhea" id="RHEA-COMP:9623"/>
        <dbReference type="Rhea" id="RHEA-COMP:17148"/>
        <dbReference type="ChEBI" id="CHEBI:15378"/>
        <dbReference type="ChEBI" id="CHEBI:16526"/>
        <dbReference type="ChEBI" id="CHEBI:57287"/>
        <dbReference type="ChEBI" id="CHEBI:78449"/>
        <dbReference type="ChEBI" id="CHEBI:88166"/>
        <dbReference type="ChEBI" id="CHEBI:167462"/>
        <dbReference type="EC" id="2.3.1.300"/>
    </reaction>
    <physiologicalReaction direction="left-to-right" evidence="11">
        <dbReference type="Rhea" id="RHEA:42277"/>
    </physiologicalReaction>
</comment>
<feature type="active site" evidence="14">
    <location>
        <position position="256"/>
    </location>
</feature>
<dbReference type="OrthoDB" id="9815506at2"/>
<dbReference type="PANTHER" id="PTHR43091">
    <property type="entry name" value="3-OXOACYL-[ACYL-CARRIER-PROTEIN] SYNTHASE"/>
    <property type="match status" value="1"/>
</dbReference>
<evidence type="ECO:0000259" key="15">
    <source>
        <dbReference type="Pfam" id="PF08541"/>
    </source>
</evidence>
<gene>
    <name evidence="14" type="primary">fabH</name>
    <name evidence="17" type="ORF">SAMN05660923_01073</name>
</gene>
<keyword evidence="9 14" id="KW-0012">Acyltransferase</keyword>
<organism evidence="17 18">
    <name type="scientific">Tepidimicrobium xylanilyticum</name>
    <dbReference type="NCBI Taxonomy" id="1123352"/>
    <lineage>
        <taxon>Bacteria</taxon>
        <taxon>Bacillati</taxon>
        <taxon>Bacillota</taxon>
        <taxon>Tissierellia</taxon>
        <taxon>Tissierellales</taxon>
        <taxon>Tepidimicrobiaceae</taxon>
        <taxon>Tepidimicrobium</taxon>
    </lineage>
</organism>
<dbReference type="Pfam" id="PF08541">
    <property type="entry name" value="ACP_syn_III_C"/>
    <property type="match status" value="1"/>
</dbReference>
<keyword evidence="8 14" id="KW-0511">Multifunctional enzyme</keyword>
<dbReference type="GO" id="GO:0005737">
    <property type="term" value="C:cytoplasm"/>
    <property type="evidence" value="ECO:0007669"/>
    <property type="project" value="UniProtKB-SubCell"/>
</dbReference>
<keyword evidence="7 14" id="KW-0275">Fatty acid biosynthesis</keyword>
<dbReference type="GO" id="GO:0004315">
    <property type="term" value="F:3-oxoacyl-[acyl-carrier-protein] synthase activity"/>
    <property type="evidence" value="ECO:0007669"/>
    <property type="project" value="InterPro"/>
</dbReference>
<dbReference type="InterPro" id="IPR013747">
    <property type="entry name" value="ACP_syn_III_C"/>
</dbReference>
<evidence type="ECO:0000256" key="4">
    <source>
        <dbReference type="ARBA" id="ARBA00022679"/>
    </source>
</evidence>
<comment type="catalytic activity">
    <reaction evidence="12">
        <text>2-methylpropanoyl-CoA + malonyl-[ACP] + H(+) = 4-methyl-3-oxopentanoyl-[ACP] + CO2 + CoA</text>
        <dbReference type="Rhea" id="RHEA:42268"/>
        <dbReference type="Rhea" id="RHEA-COMP:9623"/>
        <dbReference type="Rhea" id="RHEA-COMP:9940"/>
        <dbReference type="ChEBI" id="CHEBI:15378"/>
        <dbReference type="ChEBI" id="CHEBI:16526"/>
        <dbReference type="ChEBI" id="CHEBI:57287"/>
        <dbReference type="ChEBI" id="CHEBI:57338"/>
        <dbReference type="ChEBI" id="CHEBI:78449"/>
        <dbReference type="ChEBI" id="CHEBI:78820"/>
        <dbReference type="EC" id="2.3.1.300"/>
    </reaction>
    <physiologicalReaction direction="left-to-right" evidence="12">
        <dbReference type="Rhea" id="RHEA:42269"/>
    </physiologicalReaction>
</comment>
<feature type="domain" description="Beta-ketoacyl-[acyl-carrier-protein] synthase III C-terminal" evidence="15">
    <location>
        <begin position="240"/>
        <end position="329"/>
    </location>
</feature>
<keyword evidence="14" id="KW-0963">Cytoplasm</keyword>
<evidence type="ECO:0000256" key="12">
    <source>
        <dbReference type="ARBA" id="ARBA00052467"/>
    </source>
</evidence>
<comment type="catalytic activity">
    <reaction evidence="10">
        <text>malonyl-[ACP] + acetyl-CoA + H(+) = 3-oxobutanoyl-[ACP] + CO2 + CoA</text>
        <dbReference type="Rhea" id="RHEA:12080"/>
        <dbReference type="Rhea" id="RHEA-COMP:9623"/>
        <dbReference type="Rhea" id="RHEA-COMP:9625"/>
        <dbReference type="ChEBI" id="CHEBI:15378"/>
        <dbReference type="ChEBI" id="CHEBI:16526"/>
        <dbReference type="ChEBI" id="CHEBI:57287"/>
        <dbReference type="ChEBI" id="CHEBI:57288"/>
        <dbReference type="ChEBI" id="CHEBI:78449"/>
        <dbReference type="ChEBI" id="CHEBI:78450"/>
        <dbReference type="EC" id="2.3.1.180"/>
    </reaction>
    <physiologicalReaction direction="left-to-right" evidence="10">
        <dbReference type="Rhea" id="RHEA:12081"/>
    </physiologicalReaction>
</comment>
<evidence type="ECO:0000313" key="18">
    <source>
        <dbReference type="Proteomes" id="UP000198828"/>
    </source>
</evidence>
<dbReference type="SUPFAM" id="SSF53901">
    <property type="entry name" value="Thiolase-like"/>
    <property type="match status" value="1"/>
</dbReference>
<dbReference type="FunFam" id="3.40.47.10:FF:000004">
    <property type="entry name" value="3-oxoacyl-[acyl-carrier-protein] synthase 3"/>
    <property type="match status" value="1"/>
</dbReference>
<dbReference type="InterPro" id="IPR013751">
    <property type="entry name" value="ACP_syn_III_N"/>
</dbReference>
<keyword evidence="5 14" id="KW-0276">Fatty acid metabolism</keyword>
<evidence type="ECO:0000256" key="10">
    <source>
        <dbReference type="ARBA" id="ARBA00051096"/>
    </source>
</evidence>
<comment type="similarity">
    <text evidence="2 14">Belongs to the thiolase-like superfamily. FabH family.</text>
</comment>
<dbReference type="AlphaFoldDB" id="A0A1H2VC83"/>
<evidence type="ECO:0000256" key="11">
    <source>
        <dbReference type="ARBA" id="ARBA00052407"/>
    </source>
</evidence>
<dbReference type="GO" id="GO:0033818">
    <property type="term" value="F:beta-ketoacyl-acyl-carrier-protein synthase III activity"/>
    <property type="evidence" value="ECO:0007669"/>
    <property type="project" value="UniProtKB-UniRule"/>
</dbReference>